<dbReference type="NCBIfam" id="TIGR03552">
    <property type="entry name" value="F420_cofC"/>
    <property type="match status" value="1"/>
</dbReference>
<protein>
    <submittedName>
        <fullName evidence="5">Phosphoenolpyruvate guanylyltransferase</fullName>
    </submittedName>
</protein>
<evidence type="ECO:0000313" key="6">
    <source>
        <dbReference type="Proteomes" id="UP001174909"/>
    </source>
</evidence>
<dbReference type="SUPFAM" id="SSF53448">
    <property type="entry name" value="Nucleotide-diphospho-sugar transferases"/>
    <property type="match status" value="1"/>
</dbReference>
<accession>A0AA35WVK0</accession>
<evidence type="ECO:0000313" key="5">
    <source>
        <dbReference type="EMBL" id="CAI8028225.1"/>
    </source>
</evidence>
<keyword evidence="3" id="KW-0547">Nucleotide-binding</keyword>
<evidence type="ECO:0000256" key="3">
    <source>
        <dbReference type="ARBA" id="ARBA00022741"/>
    </source>
</evidence>
<keyword evidence="1" id="KW-0808">Transferase</keyword>
<keyword evidence="4" id="KW-0342">GTP-binding</keyword>
<proteinExistence type="predicted"/>
<dbReference type="Proteomes" id="UP001174909">
    <property type="component" value="Unassembled WGS sequence"/>
</dbReference>
<evidence type="ECO:0000256" key="2">
    <source>
        <dbReference type="ARBA" id="ARBA00022695"/>
    </source>
</evidence>
<dbReference type="Gene3D" id="3.90.550.10">
    <property type="entry name" value="Spore Coat Polysaccharide Biosynthesis Protein SpsA, Chain A"/>
    <property type="match status" value="1"/>
</dbReference>
<dbReference type="Pfam" id="PF01983">
    <property type="entry name" value="CofC"/>
    <property type="match status" value="1"/>
</dbReference>
<dbReference type="EMBL" id="CASHTH010002320">
    <property type="protein sequence ID" value="CAI8028225.1"/>
    <property type="molecule type" value="Genomic_DNA"/>
</dbReference>
<gene>
    <name evidence="5" type="ORF">GBAR_LOCUS16106</name>
</gene>
<keyword evidence="6" id="KW-1185">Reference proteome</keyword>
<reference evidence="5" key="1">
    <citation type="submission" date="2023-03" db="EMBL/GenBank/DDBJ databases">
        <authorList>
            <person name="Steffen K."/>
            <person name="Cardenas P."/>
        </authorList>
    </citation>
    <scope>NUCLEOTIDE SEQUENCE</scope>
</reference>
<dbReference type="GO" id="GO:0043814">
    <property type="term" value="F:phospholactate guanylyltransferase activity"/>
    <property type="evidence" value="ECO:0007669"/>
    <property type="project" value="InterPro"/>
</dbReference>
<dbReference type="GO" id="GO:0005525">
    <property type="term" value="F:GTP binding"/>
    <property type="evidence" value="ECO:0007669"/>
    <property type="project" value="UniProtKB-KW"/>
</dbReference>
<sequence>MKALAQCKTRLSRVLGPEDRADLTMGMFRRVIMAIRAAGVDPFWVVGGDERVRNLSRSLGANWMEDLGRNLNDTITKSFETARLRGVSALYLPGDLPFIKPGDIHQLIRSAEHQHNVTLSPARRDGGTNAILVPYDLIPYFRPELGNNSFRKHVGTAARMGVSVAFYYSQGMGFDLDDGSDIEEYEHMEPGLLTRLLGREPKSLNLTSLELR</sequence>
<organism evidence="5 6">
    <name type="scientific">Geodia barretti</name>
    <name type="common">Barrett's horny sponge</name>
    <dbReference type="NCBI Taxonomy" id="519541"/>
    <lineage>
        <taxon>Eukaryota</taxon>
        <taxon>Metazoa</taxon>
        <taxon>Porifera</taxon>
        <taxon>Demospongiae</taxon>
        <taxon>Heteroscleromorpha</taxon>
        <taxon>Tetractinellida</taxon>
        <taxon>Astrophorina</taxon>
        <taxon>Geodiidae</taxon>
        <taxon>Geodia</taxon>
    </lineage>
</organism>
<evidence type="ECO:0000256" key="4">
    <source>
        <dbReference type="ARBA" id="ARBA00023134"/>
    </source>
</evidence>
<dbReference type="PANTHER" id="PTHR40392">
    <property type="entry name" value="2-PHOSPHO-L-LACTATE GUANYLYLTRANSFERASE"/>
    <property type="match status" value="1"/>
</dbReference>
<dbReference type="PANTHER" id="PTHR40392:SF1">
    <property type="entry name" value="2-PHOSPHO-L-LACTATE GUANYLYLTRANSFERASE"/>
    <property type="match status" value="1"/>
</dbReference>
<keyword evidence="2 5" id="KW-0548">Nucleotidyltransferase</keyword>
<dbReference type="AlphaFoldDB" id="A0AA35WVK0"/>
<name>A0AA35WVK0_GEOBA</name>
<dbReference type="InterPro" id="IPR002835">
    <property type="entry name" value="CofC"/>
</dbReference>
<evidence type="ECO:0000256" key="1">
    <source>
        <dbReference type="ARBA" id="ARBA00022679"/>
    </source>
</evidence>
<dbReference type="InterPro" id="IPR029044">
    <property type="entry name" value="Nucleotide-diphossugar_trans"/>
</dbReference>
<comment type="caution">
    <text evidence="5">The sequence shown here is derived from an EMBL/GenBank/DDBJ whole genome shotgun (WGS) entry which is preliminary data.</text>
</comment>